<dbReference type="Pfam" id="PF25350">
    <property type="entry name" value="PH_PRMT_N"/>
    <property type="match status" value="1"/>
</dbReference>
<gene>
    <name evidence="2" type="ORF">Sjap_008168</name>
</gene>
<proteinExistence type="predicted"/>
<dbReference type="InterPro" id="IPR057622">
    <property type="entry name" value="CARM1-like_PH"/>
</dbReference>
<reference evidence="2 3" key="1">
    <citation type="submission" date="2024-01" db="EMBL/GenBank/DDBJ databases">
        <title>Genome assemblies of Stephania.</title>
        <authorList>
            <person name="Yang L."/>
        </authorList>
    </citation>
    <scope>NUCLEOTIDE SEQUENCE [LARGE SCALE GENOMIC DNA]</scope>
    <source>
        <strain evidence="2">QJT</strain>
        <tissue evidence="2">Leaf</tissue>
    </source>
</reference>
<evidence type="ECO:0000259" key="1">
    <source>
        <dbReference type="Pfam" id="PF25350"/>
    </source>
</evidence>
<sequence length="360" mass="41275">MREQRPREVASLRRRLRHVISQVLSGPVVNHVDLNAFNLLIRMGELIFLGQKSQDYFPVMKLRLEVNHVDLNAFDLLIRMTDMFSFKKKRKEEREFMSTNIVRKKGDIRDFVELQLTCKWPLVDEINLAQLHITILFPSLRPSSRSRRRAAAAAARFVFESGTAQLRFHYEAMLSNVVVRVDLRSAQVFELGPVESICVDEGSNGGENEKMHTDVLGKMLDSSVSVQPLVKSIQELASAAKLVENKGETSYCCRQRPDAKVDLLELDLGSMASIRKFVHEFNSLGLPLNILMYLESALHAFQGQFGAAFCNKLHCYTSSQILPSFMKKQIVYQRSDHRFAIDSWLDFLESEAMLWMSRID</sequence>
<comment type="caution">
    <text evidence="2">The sequence shown here is derived from an EMBL/GenBank/DDBJ whole genome shotgun (WGS) entry which is preliminary data.</text>
</comment>
<dbReference type="AlphaFoldDB" id="A0AAP0PC17"/>
<evidence type="ECO:0000313" key="2">
    <source>
        <dbReference type="EMBL" id="KAK9137574.1"/>
    </source>
</evidence>
<dbReference type="EMBL" id="JBBNAE010000003">
    <property type="protein sequence ID" value="KAK9137574.1"/>
    <property type="molecule type" value="Genomic_DNA"/>
</dbReference>
<organism evidence="2 3">
    <name type="scientific">Stephania japonica</name>
    <dbReference type="NCBI Taxonomy" id="461633"/>
    <lineage>
        <taxon>Eukaryota</taxon>
        <taxon>Viridiplantae</taxon>
        <taxon>Streptophyta</taxon>
        <taxon>Embryophyta</taxon>
        <taxon>Tracheophyta</taxon>
        <taxon>Spermatophyta</taxon>
        <taxon>Magnoliopsida</taxon>
        <taxon>Ranunculales</taxon>
        <taxon>Menispermaceae</taxon>
        <taxon>Menispermoideae</taxon>
        <taxon>Cissampelideae</taxon>
        <taxon>Stephania</taxon>
    </lineage>
</organism>
<evidence type="ECO:0000313" key="3">
    <source>
        <dbReference type="Proteomes" id="UP001417504"/>
    </source>
</evidence>
<keyword evidence="3" id="KW-1185">Reference proteome</keyword>
<accession>A0AAP0PC17</accession>
<protein>
    <recommendedName>
        <fullName evidence="1">Probable histone-arginine methyltransferase CARM1-like N-terminal PH domain-containing protein</fullName>
    </recommendedName>
</protein>
<dbReference type="Proteomes" id="UP001417504">
    <property type="component" value="Unassembled WGS sequence"/>
</dbReference>
<name>A0AAP0PC17_9MAGN</name>
<feature type="domain" description="Probable histone-arginine methyltransferase CARM1-like N-terminal PH" evidence="1">
    <location>
        <begin position="143"/>
        <end position="209"/>
    </location>
</feature>